<keyword evidence="2" id="KW-1185">Reference proteome</keyword>
<name>A0A165CIJ1_EXIGL</name>
<feature type="non-terminal residue" evidence="1">
    <location>
        <position position="138"/>
    </location>
</feature>
<sequence>MSIPSAPTLREARLVSFCDQLGHPTARFKFSSAQDSYVALQSLAIGPAGGATLKSWPSIPGLHRLHYQCTDDKTVTMRRLLDMIRGSPLLEHLVLENIPSVIEATSTGTPISLPHLRTLGLSGTSQTEIFQHLLESLS</sequence>
<proteinExistence type="predicted"/>
<gene>
    <name evidence="1" type="ORF">EXIGLDRAFT_729549</name>
</gene>
<reference evidence="1 2" key="1">
    <citation type="journal article" date="2016" name="Mol. Biol. Evol.">
        <title>Comparative Genomics of Early-Diverging Mushroom-Forming Fungi Provides Insights into the Origins of Lignocellulose Decay Capabilities.</title>
        <authorList>
            <person name="Nagy L.G."/>
            <person name="Riley R."/>
            <person name="Tritt A."/>
            <person name="Adam C."/>
            <person name="Daum C."/>
            <person name="Floudas D."/>
            <person name="Sun H."/>
            <person name="Yadav J.S."/>
            <person name="Pangilinan J."/>
            <person name="Larsson K.H."/>
            <person name="Matsuura K."/>
            <person name="Barry K."/>
            <person name="Labutti K."/>
            <person name="Kuo R."/>
            <person name="Ohm R.A."/>
            <person name="Bhattacharya S.S."/>
            <person name="Shirouzu T."/>
            <person name="Yoshinaga Y."/>
            <person name="Martin F.M."/>
            <person name="Grigoriev I.V."/>
            <person name="Hibbett D.S."/>
        </authorList>
    </citation>
    <scope>NUCLEOTIDE SEQUENCE [LARGE SCALE GENOMIC DNA]</scope>
    <source>
        <strain evidence="1 2">HHB12029</strain>
    </source>
</reference>
<dbReference type="EMBL" id="KV426317">
    <property type="protein sequence ID" value="KZV82532.1"/>
    <property type="molecule type" value="Genomic_DNA"/>
</dbReference>
<accession>A0A165CIJ1</accession>
<evidence type="ECO:0000313" key="2">
    <source>
        <dbReference type="Proteomes" id="UP000077266"/>
    </source>
</evidence>
<evidence type="ECO:0000313" key="1">
    <source>
        <dbReference type="EMBL" id="KZV82532.1"/>
    </source>
</evidence>
<dbReference type="AlphaFoldDB" id="A0A165CIJ1"/>
<dbReference type="InParanoid" id="A0A165CIJ1"/>
<dbReference type="Proteomes" id="UP000077266">
    <property type="component" value="Unassembled WGS sequence"/>
</dbReference>
<protein>
    <submittedName>
        <fullName evidence="1">Uncharacterized protein</fullName>
    </submittedName>
</protein>
<organism evidence="1 2">
    <name type="scientific">Exidia glandulosa HHB12029</name>
    <dbReference type="NCBI Taxonomy" id="1314781"/>
    <lineage>
        <taxon>Eukaryota</taxon>
        <taxon>Fungi</taxon>
        <taxon>Dikarya</taxon>
        <taxon>Basidiomycota</taxon>
        <taxon>Agaricomycotina</taxon>
        <taxon>Agaricomycetes</taxon>
        <taxon>Auriculariales</taxon>
        <taxon>Exidiaceae</taxon>
        <taxon>Exidia</taxon>
    </lineage>
</organism>